<organism evidence="3 4">
    <name type="scientific">Methyloprofundus sedimenti</name>
    <dbReference type="NCBI Taxonomy" id="1420851"/>
    <lineage>
        <taxon>Bacteria</taxon>
        <taxon>Pseudomonadati</taxon>
        <taxon>Pseudomonadota</taxon>
        <taxon>Gammaproteobacteria</taxon>
        <taxon>Methylococcales</taxon>
        <taxon>Methylococcaceae</taxon>
        <taxon>Methyloprofundus</taxon>
    </lineage>
</organism>
<dbReference type="OrthoDB" id="5432325at2"/>
<dbReference type="Proteomes" id="UP000191980">
    <property type="component" value="Unassembled WGS sequence"/>
</dbReference>
<feature type="transmembrane region" description="Helical" evidence="1">
    <location>
        <begin position="41"/>
        <end position="62"/>
    </location>
</feature>
<protein>
    <recommendedName>
        <fullName evidence="2">Type II secretion system protein GspB C-terminal domain-containing protein</fullName>
    </recommendedName>
</protein>
<gene>
    <name evidence="3" type="ORF">AU255_11525</name>
</gene>
<evidence type="ECO:0000313" key="4">
    <source>
        <dbReference type="Proteomes" id="UP000191980"/>
    </source>
</evidence>
<comment type="caution">
    <text evidence="3">The sequence shown here is derived from an EMBL/GenBank/DDBJ whole genome shotgun (WGS) entry which is preliminary data.</text>
</comment>
<accession>A0A1V8M9Y3</accession>
<proteinExistence type="predicted"/>
<sequence length="245" mass="28497">MSFILNALRKSEQERLSNHADTLEDKILLQQVANRRKRPDFLMILIIINFLLLAFFIGYFILQEQRSNNKKPVKASAQVNTPAQIKKAQPVLVQAAKLNTTPEFTIAQQVNSHQAKKQKNSKPQTSSKIKQIIKPAALVKQPQPKKVMKNITERKPVIQKPDLIERSRENDPPYLSDMPYDFRLSVPKLNINAFVYTEHPENRFIIVGMRKYQIGQKINDEMELQEIRPDSIVVEYQDKVFQIHR</sequence>
<keyword evidence="4" id="KW-1185">Reference proteome</keyword>
<dbReference type="InterPro" id="IPR032389">
    <property type="entry name" value="GspB_C"/>
</dbReference>
<evidence type="ECO:0000259" key="2">
    <source>
        <dbReference type="Pfam" id="PF16537"/>
    </source>
</evidence>
<dbReference type="RefSeq" id="WP_080523016.1">
    <property type="nucleotide sequence ID" value="NZ_LPUF01000001.1"/>
</dbReference>
<dbReference type="EMBL" id="LPUF01000001">
    <property type="protein sequence ID" value="OQK18414.1"/>
    <property type="molecule type" value="Genomic_DNA"/>
</dbReference>
<dbReference type="GO" id="GO:0015627">
    <property type="term" value="C:type II protein secretion system complex"/>
    <property type="evidence" value="ECO:0007669"/>
    <property type="project" value="InterPro"/>
</dbReference>
<feature type="domain" description="Type II secretion system protein GspB C-terminal" evidence="2">
    <location>
        <begin position="186"/>
        <end position="243"/>
    </location>
</feature>
<evidence type="ECO:0000313" key="3">
    <source>
        <dbReference type="EMBL" id="OQK18414.1"/>
    </source>
</evidence>
<keyword evidence="1" id="KW-1133">Transmembrane helix</keyword>
<keyword evidence="1" id="KW-0812">Transmembrane</keyword>
<dbReference type="Pfam" id="PF16537">
    <property type="entry name" value="T2SSB"/>
    <property type="match status" value="1"/>
</dbReference>
<dbReference type="AlphaFoldDB" id="A0A1V8M9Y3"/>
<keyword evidence="1" id="KW-0472">Membrane</keyword>
<reference evidence="3 4" key="1">
    <citation type="submission" date="2015-12" db="EMBL/GenBank/DDBJ databases">
        <authorList>
            <person name="Shamseldin A."/>
            <person name="Moawad H."/>
            <person name="Abd El-Rahim W.M."/>
            <person name="Sadowsky M.J."/>
        </authorList>
    </citation>
    <scope>NUCLEOTIDE SEQUENCE [LARGE SCALE GENOMIC DNA]</scope>
    <source>
        <strain evidence="3 4">WF1</strain>
    </source>
</reference>
<dbReference type="STRING" id="1420851.AU255_11525"/>
<name>A0A1V8M9Y3_9GAMM</name>
<evidence type="ECO:0000256" key="1">
    <source>
        <dbReference type="SAM" id="Phobius"/>
    </source>
</evidence>